<dbReference type="AlphaFoldDB" id="A0A151HYP4"/>
<accession>A0A151HYP4</accession>
<gene>
    <name evidence="1" type="ORF">ALC53_12886</name>
</gene>
<proteinExistence type="predicted"/>
<keyword evidence="2" id="KW-1185">Reference proteome</keyword>
<dbReference type="EMBL" id="KQ976721">
    <property type="protein sequence ID" value="KYM76700.1"/>
    <property type="molecule type" value="Genomic_DNA"/>
</dbReference>
<sequence length="139" mass="16111">MEGLILYFQYIYTIYMTQILMNHGCFEAYLFEIQRNASPIYAHCHTTADMAMHMLLFGPSWTAERTSFFKRLGLDVLDMRLHCQGGYILRCVLDGLTDFCEAIMTKKEERAEREPSGSSLKRQRALLARVCLGSDDNYM</sequence>
<name>A0A151HYP4_9HYME</name>
<evidence type="ECO:0000313" key="2">
    <source>
        <dbReference type="Proteomes" id="UP000078540"/>
    </source>
</evidence>
<protein>
    <submittedName>
        <fullName evidence="1">Uncharacterized protein</fullName>
    </submittedName>
</protein>
<evidence type="ECO:0000313" key="1">
    <source>
        <dbReference type="EMBL" id="KYM76700.1"/>
    </source>
</evidence>
<dbReference type="Proteomes" id="UP000078540">
    <property type="component" value="Unassembled WGS sequence"/>
</dbReference>
<reference evidence="1 2" key="1">
    <citation type="submission" date="2015-09" db="EMBL/GenBank/DDBJ databases">
        <title>Atta colombica WGS genome.</title>
        <authorList>
            <person name="Nygaard S."/>
            <person name="Hu H."/>
            <person name="Boomsma J."/>
            <person name="Zhang G."/>
        </authorList>
    </citation>
    <scope>NUCLEOTIDE SEQUENCE [LARGE SCALE GENOMIC DNA]</scope>
    <source>
        <strain evidence="1">Treedump-2</strain>
        <tissue evidence="1">Whole body</tissue>
    </source>
</reference>
<dbReference type="STRING" id="520822.A0A151HYP4"/>
<organism evidence="1 2">
    <name type="scientific">Atta colombica</name>
    <dbReference type="NCBI Taxonomy" id="520822"/>
    <lineage>
        <taxon>Eukaryota</taxon>
        <taxon>Metazoa</taxon>
        <taxon>Ecdysozoa</taxon>
        <taxon>Arthropoda</taxon>
        <taxon>Hexapoda</taxon>
        <taxon>Insecta</taxon>
        <taxon>Pterygota</taxon>
        <taxon>Neoptera</taxon>
        <taxon>Endopterygota</taxon>
        <taxon>Hymenoptera</taxon>
        <taxon>Apocrita</taxon>
        <taxon>Aculeata</taxon>
        <taxon>Formicoidea</taxon>
        <taxon>Formicidae</taxon>
        <taxon>Myrmicinae</taxon>
        <taxon>Atta</taxon>
    </lineage>
</organism>